<dbReference type="Pfam" id="PF20575">
    <property type="entry name" value="HTH_63"/>
    <property type="match status" value="1"/>
</dbReference>
<dbReference type="KEGG" id="halz:E5139_13345"/>
<evidence type="ECO:0000313" key="2">
    <source>
        <dbReference type="Proteomes" id="UP000297053"/>
    </source>
</evidence>
<reference evidence="1 2" key="2">
    <citation type="submission" date="2019-04" db="EMBL/GenBank/DDBJ databases">
        <authorList>
            <person name="Yang S."/>
            <person name="Wei W."/>
        </authorList>
    </citation>
    <scope>NUCLEOTIDE SEQUENCE [LARGE SCALE GENOMIC DNA]</scope>
    <source>
        <strain evidence="2">ZP60</strain>
    </source>
</reference>
<gene>
    <name evidence="1" type="ORF">E5139_13345</name>
</gene>
<dbReference type="InterPro" id="IPR046783">
    <property type="entry name" value="HTH_63"/>
</dbReference>
<dbReference type="AlphaFoldDB" id="A0A4D6KGS9"/>
<accession>A0A4D6KGS9</accession>
<protein>
    <submittedName>
        <fullName evidence="1">Uncharacterized protein</fullName>
    </submittedName>
</protein>
<evidence type="ECO:0000313" key="1">
    <source>
        <dbReference type="EMBL" id="QCD66582.1"/>
    </source>
</evidence>
<dbReference type="RefSeq" id="WP_015763000.1">
    <property type="nucleotide sequence ID" value="NZ_CP039375.1"/>
</dbReference>
<sequence length="182" mass="20512">MSETPYREWWSNHSERVEASDDVRVDVFVRSLGAPTPTQTTQSAVLERLDGLEERDRIDRFTVQVWGDRLYTGERCSQSPVGRYLHNKIEEFERWADGYPEVELPFEQTVCESFVTDEAFDCIKLPRICLATYVDGELAGVVPSQFEAVDMTVHSYLTGLAELASDPLAATERGEVKTAGGL</sequence>
<proteinExistence type="predicted"/>
<dbReference type="Proteomes" id="UP000297053">
    <property type="component" value="Chromosome"/>
</dbReference>
<dbReference type="GeneID" id="42179943"/>
<dbReference type="EMBL" id="CP039375">
    <property type="protein sequence ID" value="QCD66582.1"/>
    <property type="molecule type" value="Genomic_DNA"/>
</dbReference>
<name>A0A4D6KGS9_9EURY</name>
<reference evidence="1 2" key="1">
    <citation type="submission" date="2019-04" db="EMBL/GenBank/DDBJ databases">
        <title>Complete genome sequence of Arthrobacter sp. ZXY-2 associated with effective atrazine degradation and salt adaptation.</title>
        <authorList>
            <person name="Zhao X."/>
        </authorList>
    </citation>
    <scope>NUCLEOTIDE SEQUENCE [LARGE SCALE GENOMIC DNA]</scope>
    <source>
        <strain evidence="2">ZP60</strain>
    </source>
</reference>
<organism evidence="1 2">
    <name type="scientific">Halomicrobium mukohataei</name>
    <dbReference type="NCBI Taxonomy" id="57705"/>
    <lineage>
        <taxon>Archaea</taxon>
        <taxon>Methanobacteriati</taxon>
        <taxon>Methanobacteriota</taxon>
        <taxon>Stenosarchaea group</taxon>
        <taxon>Halobacteria</taxon>
        <taxon>Halobacteriales</taxon>
        <taxon>Haloarculaceae</taxon>
        <taxon>Halomicrobium</taxon>
    </lineage>
</organism>